<name>X8C882_MYCXE</name>
<reference evidence="1" key="1">
    <citation type="submission" date="2014-01" db="EMBL/GenBank/DDBJ databases">
        <authorList>
            <person name="Brown-Elliot B."/>
            <person name="Wallace R."/>
            <person name="Lenaerts A."/>
            <person name="Ordway D."/>
            <person name="DeGroote M.A."/>
            <person name="Parker T."/>
            <person name="Sizemore C."/>
            <person name="Tallon L.J."/>
            <person name="Sadzewicz L.K."/>
            <person name="Sengamalay N."/>
            <person name="Fraser C.M."/>
            <person name="Hine E."/>
            <person name="Shefchek K.A."/>
            <person name="Das S.P."/>
            <person name="Tettelin H."/>
        </authorList>
    </citation>
    <scope>NUCLEOTIDE SEQUENCE [LARGE SCALE GENOMIC DNA]</scope>
    <source>
        <strain evidence="1">4042</strain>
    </source>
</reference>
<organism evidence="1">
    <name type="scientific">Mycobacterium xenopi 4042</name>
    <dbReference type="NCBI Taxonomy" id="1299334"/>
    <lineage>
        <taxon>Bacteria</taxon>
        <taxon>Bacillati</taxon>
        <taxon>Actinomycetota</taxon>
        <taxon>Actinomycetes</taxon>
        <taxon>Mycobacteriales</taxon>
        <taxon>Mycobacteriaceae</taxon>
        <taxon>Mycobacterium</taxon>
    </lineage>
</organism>
<evidence type="ECO:0000313" key="1">
    <source>
        <dbReference type="EMBL" id="EUA52274.1"/>
    </source>
</evidence>
<comment type="caution">
    <text evidence="1">The sequence shown here is derived from an EMBL/GenBank/DDBJ whole genome shotgun (WGS) entry which is preliminary data.</text>
</comment>
<protein>
    <submittedName>
        <fullName evidence="1">Uncharacterized protein</fullName>
    </submittedName>
</protein>
<gene>
    <name evidence="1" type="ORF">I553_2460</name>
</gene>
<accession>X8C882</accession>
<dbReference type="EMBL" id="JAOB01000033">
    <property type="protein sequence ID" value="EUA52274.1"/>
    <property type="molecule type" value="Genomic_DNA"/>
</dbReference>
<dbReference type="AlphaFoldDB" id="X8C882"/>
<sequence>MTRAEFIVDAIQERVLELTAGEEEDASTPLVRPLAAEMQMSLDPVQSRTTAPVEAADLSATAIPKAPPATILDGTSNVSALTSDVLFGLHNRDYPSLWALAQLANIAHSGPVDIDKFYSDVTKHAWEFGELLIFLERKTGARYTALFPTNRAKQKAAEGRFRSFAIGDIRAEGNAKLNLSGPLFQWRAATVAFIPGEPIRIGITGLGLELLEIVAGITIAEPHASDIARRFFTYLSRHSPGDWKGFAETLTVIGTSGANRQRILDHFASCWPSWTANEVSTNAMGYIARAREWGMIQPKQTHLKYYPTELGLELIGGTR</sequence>
<proteinExistence type="predicted"/>